<evidence type="ECO:0000256" key="5">
    <source>
        <dbReference type="ARBA" id="ARBA00022833"/>
    </source>
</evidence>
<evidence type="ECO:0000313" key="12">
    <source>
        <dbReference type="EMBL" id="KIW65458.1"/>
    </source>
</evidence>
<dbReference type="HOGENOM" id="CLU_010293_0_0_1"/>
<feature type="region of interest" description="Disordered" evidence="10">
    <location>
        <begin position="25"/>
        <end position="57"/>
    </location>
</feature>
<evidence type="ECO:0000256" key="8">
    <source>
        <dbReference type="ARBA" id="ARBA00023163"/>
    </source>
</evidence>
<feature type="region of interest" description="Disordered" evidence="10">
    <location>
        <begin position="694"/>
        <end position="772"/>
    </location>
</feature>
<dbReference type="InterPro" id="IPR000812">
    <property type="entry name" value="TFIIB"/>
</dbReference>
<evidence type="ECO:0000256" key="6">
    <source>
        <dbReference type="ARBA" id="ARBA00023015"/>
    </source>
</evidence>
<feature type="compositionally biased region" description="Low complexity" evidence="10">
    <location>
        <begin position="925"/>
        <end position="943"/>
    </location>
</feature>
<feature type="compositionally biased region" description="Acidic residues" evidence="10">
    <location>
        <begin position="1049"/>
        <end position="1080"/>
    </location>
</feature>
<dbReference type="GO" id="GO:0097550">
    <property type="term" value="C:transcription preinitiation complex"/>
    <property type="evidence" value="ECO:0007669"/>
    <property type="project" value="TreeGrafter"/>
</dbReference>
<dbReference type="GO" id="GO:0001006">
    <property type="term" value="F:RNA polymerase III type 3 promoter sequence-specific DNA binding"/>
    <property type="evidence" value="ECO:0007669"/>
    <property type="project" value="TreeGrafter"/>
</dbReference>
<organism evidence="12 13">
    <name type="scientific">Phialophora macrospora</name>
    <dbReference type="NCBI Taxonomy" id="1851006"/>
    <lineage>
        <taxon>Eukaryota</taxon>
        <taxon>Fungi</taxon>
        <taxon>Dikarya</taxon>
        <taxon>Ascomycota</taxon>
        <taxon>Pezizomycotina</taxon>
        <taxon>Eurotiomycetes</taxon>
        <taxon>Chaetothyriomycetidae</taxon>
        <taxon>Chaetothyriales</taxon>
        <taxon>Herpotrichiellaceae</taxon>
        <taxon>Phialophora</taxon>
    </lineage>
</organism>
<proteinExistence type="inferred from homology"/>
<feature type="compositionally biased region" description="Pro residues" evidence="10">
    <location>
        <begin position="1"/>
        <end position="13"/>
    </location>
</feature>
<dbReference type="GO" id="GO:0000126">
    <property type="term" value="C:transcription factor TFIIIB complex"/>
    <property type="evidence" value="ECO:0007669"/>
    <property type="project" value="TreeGrafter"/>
</dbReference>
<dbReference type="FunFam" id="1.10.472.10:FF:000002">
    <property type="entry name" value="Transcription factor IIIB 90 kDa subunit"/>
    <property type="match status" value="1"/>
</dbReference>
<keyword evidence="5" id="KW-0862">Zinc</keyword>
<feature type="compositionally biased region" description="Basic and acidic residues" evidence="10">
    <location>
        <begin position="441"/>
        <end position="460"/>
    </location>
</feature>
<evidence type="ECO:0000256" key="10">
    <source>
        <dbReference type="SAM" id="MobiDB-lite"/>
    </source>
</evidence>
<dbReference type="PANTHER" id="PTHR11618">
    <property type="entry name" value="TRANSCRIPTION INITIATION FACTOR IIB-RELATED"/>
    <property type="match status" value="1"/>
</dbReference>
<dbReference type="InterPro" id="IPR036915">
    <property type="entry name" value="Cyclin-like_sf"/>
</dbReference>
<reference evidence="12 13" key="1">
    <citation type="submission" date="2015-01" db="EMBL/GenBank/DDBJ databases">
        <title>The Genome Sequence of Capronia semiimmersa CBS27337.</title>
        <authorList>
            <consortium name="The Broad Institute Genomics Platform"/>
            <person name="Cuomo C."/>
            <person name="de Hoog S."/>
            <person name="Gorbushina A."/>
            <person name="Stielow B."/>
            <person name="Teixiera M."/>
            <person name="Abouelleil A."/>
            <person name="Chapman S.B."/>
            <person name="Priest M."/>
            <person name="Young S.K."/>
            <person name="Wortman J."/>
            <person name="Nusbaum C."/>
            <person name="Birren B."/>
        </authorList>
    </citation>
    <scope>NUCLEOTIDE SEQUENCE [LARGE SCALE GENOMIC DNA]</scope>
    <source>
        <strain evidence="12 13">CBS 27337</strain>
    </source>
</reference>
<dbReference type="AlphaFoldDB" id="A0A0D2FBT3"/>
<feature type="compositionally biased region" description="Low complexity" evidence="10">
    <location>
        <begin position="806"/>
        <end position="818"/>
    </location>
</feature>
<evidence type="ECO:0000313" key="13">
    <source>
        <dbReference type="Proteomes" id="UP000054266"/>
    </source>
</evidence>
<feature type="compositionally biased region" description="Basic residues" evidence="10">
    <location>
        <begin position="398"/>
        <end position="409"/>
    </location>
</feature>
<feature type="compositionally biased region" description="Basic and acidic residues" evidence="10">
    <location>
        <begin position="878"/>
        <end position="895"/>
    </location>
</feature>
<dbReference type="SMART" id="SM00385">
    <property type="entry name" value="CYCLIN"/>
    <property type="match status" value="1"/>
</dbReference>
<keyword evidence="8" id="KW-0804">Transcription</keyword>
<evidence type="ECO:0000259" key="11">
    <source>
        <dbReference type="SMART" id="SM00385"/>
    </source>
</evidence>
<protein>
    <recommendedName>
        <fullName evidence="11">Cyclin-like domain-containing protein</fullName>
    </recommendedName>
</protein>
<dbReference type="Pfam" id="PF07741">
    <property type="entry name" value="BRF1"/>
    <property type="match status" value="1"/>
</dbReference>
<comment type="similarity">
    <text evidence="2">Belongs to the TFIIB family.</text>
</comment>
<sequence length="1080" mass="118213">MPPLVKAPPPKPRPGQARRTIYRGRIEGLGSPVPSSLRASTPTLVRASTPAAQPQSRAKYLCPNPDCPDRSKVSRTDQGLICETCGALVQEDSGLVSEQGFGETESGRIVATGVQVGQDQTHQRTFTTGGAFGNAGREATSSSDRTRMQARSIMTSYCPIFNIQSSEVERGMLCFGLAVTNGFLAGRTIESVAVASLYIACRRKKEQVQGVQRPVYNLMLIDFAEKLNMDVFALGRIYRDLYEKLWYDKKTGVWKEESASLDFQGMDPAVLVPKFIKELEFDRRDELKIQYDAIQIIKRMKRDWIHDGRRPSGVCGAAVLLAARMNNYRRTTREVVLTAKVTEITLNKRLQEFHDTKVGNLSVTKFMQEANDWDDVPLGDHYLDEQQPPIVKEQMKTKQNRKRGRPRKRPFPETAAEIEGDVSATQPQRSNNEQPHTTKRVRIDAEGYKIPEIPARRTDGEVSQSLDNTPPNPQAEGNAPALPQGEDRPAVQAADADPDASPSQSHSSPPVDRNEENADSERPRKRLRGPNWQPPPPSRAEIAMETGIENAMDETFVENAELSLRLGVHPSSKAQTEASQSIASDLALQTPPSRQHDRHNEHINFDTDPTQTILPHQKDKILGPPVNTSIGNFGHISLSPTLKPDEFDSDEDVASCTLTEEESRIKERVWVSMNADWLRRDHAKRIRKELKEAEMRAKGLDPAEEERKKMAAKGKRKDGTRRPGRRGDVSYLTEQSRKRIAPTNQGAGGGEGQQEDGAAAQAEDGAETGEPRTAARAVRLMLENRRTWSHRINYDAVDVIFGISGTSEESAESRSATGDTESQRGSVAPSEGAHQASKEGSTTGTTGASTDKPSTPLTPSAIFRGNKPRGKKHGPGTAERREKERETKHVRKEAGKSAGRSASRSRSTSTPTSRGNGPSPEPRSQDQSGGEAQEQAQTADQAQPGPIPTPPGTAMQHGPRIPAINRTAPPKTPHASQPGPQIPSIKSTGPQQFRSSAAIGSSKTNPNPAGRQGSKSSSPEAAGEEGEGEAEEDELEAALGGRYQAHGSEDEDEDEEDEADNDEGEDEEVDDEVEDELGDE</sequence>
<evidence type="ECO:0000256" key="7">
    <source>
        <dbReference type="ARBA" id="ARBA00023159"/>
    </source>
</evidence>
<keyword evidence="4" id="KW-0863">Zinc-finger</keyword>
<evidence type="ECO:0000256" key="9">
    <source>
        <dbReference type="ARBA" id="ARBA00023242"/>
    </source>
</evidence>
<feature type="compositionally biased region" description="Low complexity" evidence="10">
    <location>
        <begin position="896"/>
        <end position="918"/>
    </location>
</feature>
<dbReference type="GO" id="GO:0008270">
    <property type="term" value="F:zinc ion binding"/>
    <property type="evidence" value="ECO:0007669"/>
    <property type="project" value="UniProtKB-KW"/>
</dbReference>
<feature type="region of interest" description="Disordered" evidence="10">
    <location>
        <begin position="377"/>
        <end position="550"/>
    </location>
</feature>
<keyword evidence="7" id="KW-0010">Activator</keyword>
<dbReference type="Gene3D" id="1.10.472.10">
    <property type="entry name" value="Cyclin-like"/>
    <property type="match status" value="2"/>
</dbReference>
<feature type="region of interest" description="Disordered" evidence="10">
    <location>
        <begin position="1"/>
        <end position="20"/>
    </location>
</feature>
<feature type="compositionally biased region" description="Polar residues" evidence="10">
    <location>
        <begin position="572"/>
        <end position="583"/>
    </location>
</feature>
<feature type="compositionally biased region" description="Basic and acidic residues" evidence="10">
    <location>
        <begin position="512"/>
        <end position="522"/>
    </location>
</feature>
<feature type="compositionally biased region" description="Low complexity" evidence="10">
    <location>
        <begin position="490"/>
        <end position="511"/>
    </location>
</feature>
<dbReference type="InterPro" id="IPR013763">
    <property type="entry name" value="Cyclin-like_dom"/>
</dbReference>
<keyword evidence="13" id="KW-1185">Reference proteome</keyword>
<evidence type="ECO:0000256" key="3">
    <source>
        <dbReference type="ARBA" id="ARBA00022723"/>
    </source>
</evidence>
<dbReference type="EMBL" id="KN846960">
    <property type="protein sequence ID" value="KIW65458.1"/>
    <property type="molecule type" value="Genomic_DNA"/>
</dbReference>
<feature type="domain" description="Cyclin-like" evidence="11">
    <location>
        <begin position="270"/>
        <end position="355"/>
    </location>
</feature>
<feature type="compositionally biased region" description="Basic and acidic residues" evidence="10">
    <location>
        <begin position="694"/>
        <end position="709"/>
    </location>
</feature>
<dbReference type="SUPFAM" id="SSF47954">
    <property type="entry name" value="Cyclin-like"/>
    <property type="match status" value="2"/>
</dbReference>
<feature type="compositionally biased region" description="Polar residues" evidence="10">
    <location>
        <begin position="423"/>
        <end position="435"/>
    </location>
</feature>
<keyword evidence="9" id="KW-0539">Nucleus</keyword>
<dbReference type="Proteomes" id="UP000054266">
    <property type="component" value="Unassembled WGS sequence"/>
</dbReference>
<dbReference type="PANTHER" id="PTHR11618:SF4">
    <property type="entry name" value="TRANSCRIPTION FACTOR IIIB 90 KDA SUBUNIT"/>
    <property type="match status" value="1"/>
</dbReference>
<dbReference type="GO" id="GO:0070897">
    <property type="term" value="P:transcription preinitiation complex assembly"/>
    <property type="evidence" value="ECO:0007669"/>
    <property type="project" value="InterPro"/>
</dbReference>
<feature type="region of interest" description="Disordered" evidence="10">
    <location>
        <begin position="806"/>
        <end position="1080"/>
    </location>
</feature>
<dbReference type="STRING" id="5601.A0A0D2FBT3"/>
<evidence type="ECO:0000256" key="1">
    <source>
        <dbReference type="ARBA" id="ARBA00004123"/>
    </source>
</evidence>
<evidence type="ECO:0000256" key="4">
    <source>
        <dbReference type="ARBA" id="ARBA00022771"/>
    </source>
</evidence>
<gene>
    <name evidence="12" type="ORF">PV04_07716</name>
</gene>
<accession>A0A0D2FBT3</accession>
<feature type="region of interest" description="Disordered" evidence="10">
    <location>
        <begin position="568"/>
        <end position="626"/>
    </location>
</feature>
<dbReference type="InterPro" id="IPR011665">
    <property type="entry name" value="BRF1_TBP-bd_dom"/>
</dbReference>
<dbReference type="GO" id="GO:0000995">
    <property type="term" value="F:RNA polymerase III general transcription initiation factor activity"/>
    <property type="evidence" value="ECO:0007669"/>
    <property type="project" value="TreeGrafter"/>
</dbReference>
<dbReference type="Gene3D" id="1.20.5.650">
    <property type="entry name" value="Single helix bin"/>
    <property type="match status" value="1"/>
</dbReference>
<feature type="compositionally biased region" description="Acidic residues" evidence="10">
    <location>
        <begin position="1022"/>
        <end position="1036"/>
    </location>
</feature>
<comment type="subcellular location">
    <subcellularLocation>
        <location evidence="1">Nucleus</location>
    </subcellularLocation>
</comment>
<name>A0A0D2FBT3_9EURO</name>
<keyword evidence="3" id="KW-0479">Metal-binding</keyword>
<evidence type="ECO:0000256" key="2">
    <source>
        <dbReference type="ARBA" id="ARBA00010857"/>
    </source>
</evidence>
<feature type="compositionally biased region" description="Low complexity" evidence="10">
    <location>
        <begin position="840"/>
        <end position="850"/>
    </location>
</feature>
<feature type="compositionally biased region" description="Polar residues" evidence="10">
    <location>
        <begin position="33"/>
        <end position="43"/>
    </location>
</feature>
<dbReference type="CDD" id="cd20554">
    <property type="entry name" value="CYCLIN_TFIIIB90_rpt2"/>
    <property type="match status" value="1"/>
</dbReference>
<dbReference type="GO" id="GO:0017025">
    <property type="term" value="F:TBP-class protein binding"/>
    <property type="evidence" value="ECO:0007669"/>
    <property type="project" value="InterPro"/>
</dbReference>
<dbReference type="Pfam" id="PF00382">
    <property type="entry name" value="TFIIB"/>
    <property type="match status" value="1"/>
</dbReference>
<feature type="compositionally biased region" description="Basic and acidic residues" evidence="10">
    <location>
        <begin position="594"/>
        <end position="605"/>
    </location>
</feature>
<dbReference type="InterPro" id="IPR013150">
    <property type="entry name" value="TFIIB_cyclin"/>
</dbReference>
<keyword evidence="6" id="KW-0805">Transcription regulation</keyword>
<dbReference type="GO" id="GO:0005634">
    <property type="term" value="C:nucleus"/>
    <property type="evidence" value="ECO:0007669"/>
    <property type="project" value="UniProtKB-SubCell"/>
</dbReference>
<feature type="compositionally biased region" description="Polar residues" evidence="10">
    <location>
        <begin position="974"/>
        <end position="1019"/>
    </location>
</feature>
<feature type="compositionally biased region" description="Basic residues" evidence="10">
    <location>
        <begin position="710"/>
        <end position="724"/>
    </location>
</feature>